<sequence>MPHGGLPGSLLFLCQGPDYHRDRGAAIARRAADRPSIAAVRPPLRRGRRAARYAIIPDFRPRAQRTGDRGGPLAHAWLEQRTHNPLIEARSARQN</sequence>
<evidence type="ECO:0000313" key="1">
    <source>
        <dbReference type="EMBL" id="CDM24342.1"/>
    </source>
</evidence>
<dbReference type="STRING" id="1437824.BN940_09411"/>
<protein>
    <submittedName>
        <fullName evidence="1">Uncharacterized protein</fullName>
    </submittedName>
</protein>
<dbReference type="KEGG" id="cdn:BN940_09411"/>
<dbReference type="HOGENOM" id="CLU_2367704_0_0_4"/>
<proteinExistence type="predicted"/>
<dbReference type="AlphaFoldDB" id="W8X3R0"/>
<dbReference type="Proteomes" id="UP000019805">
    <property type="component" value="Chromosome"/>
</dbReference>
<organism evidence="1 2">
    <name type="scientific">Castellaniella defragrans (strain DSM 12143 / CCUG 39792 / 65Phen)</name>
    <name type="common">Alcaligenes defragrans</name>
    <dbReference type="NCBI Taxonomy" id="1437824"/>
    <lineage>
        <taxon>Bacteria</taxon>
        <taxon>Pseudomonadati</taxon>
        <taxon>Pseudomonadota</taxon>
        <taxon>Betaproteobacteria</taxon>
        <taxon>Burkholderiales</taxon>
        <taxon>Alcaligenaceae</taxon>
        <taxon>Castellaniella</taxon>
    </lineage>
</organism>
<gene>
    <name evidence="1" type="ORF">BN940_09411</name>
</gene>
<dbReference type="EMBL" id="HG916765">
    <property type="protein sequence ID" value="CDM24342.1"/>
    <property type="molecule type" value="Genomic_DNA"/>
</dbReference>
<reference evidence="1 2" key="1">
    <citation type="journal article" date="2014" name="BMC Microbiol.">
        <title>The oxygen-independent metabolism of cyclic monoterpenes in Castellaniella defragrans 65Phen.</title>
        <authorList>
            <person name="Petasch J."/>
            <person name="Disch E.M."/>
            <person name="Markert S."/>
            <person name="Becher D."/>
            <person name="Schweder T."/>
            <person name="Huttel B."/>
            <person name="Reinhardt R."/>
            <person name="Harder J."/>
        </authorList>
    </citation>
    <scope>NUCLEOTIDE SEQUENCE [LARGE SCALE GENOMIC DNA]</scope>
    <source>
        <strain evidence="1">65Phen</strain>
    </source>
</reference>
<evidence type="ECO:0000313" key="2">
    <source>
        <dbReference type="Proteomes" id="UP000019805"/>
    </source>
</evidence>
<name>W8X3R0_CASD6</name>
<accession>W8X3R0</accession>
<keyword evidence="2" id="KW-1185">Reference proteome</keyword>